<dbReference type="Gene3D" id="3.40.430.10">
    <property type="entry name" value="Dihydrofolate Reductase, subunit A"/>
    <property type="match status" value="1"/>
</dbReference>
<dbReference type="PANTHER" id="PTHR38011:SF11">
    <property type="entry name" value="2,5-DIAMINO-6-RIBOSYLAMINO-4(3H)-PYRIMIDINONE 5'-PHOSPHATE REDUCTASE"/>
    <property type="match status" value="1"/>
</dbReference>
<feature type="domain" description="Bacterial bifunctional deaminase-reductase C-terminal" evidence="1">
    <location>
        <begin position="4"/>
        <end position="175"/>
    </location>
</feature>
<dbReference type="SUPFAM" id="SSF53597">
    <property type="entry name" value="Dihydrofolate reductase-like"/>
    <property type="match status" value="1"/>
</dbReference>
<dbReference type="InterPro" id="IPR002734">
    <property type="entry name" value="RibDG_C"/>
</dbReference>
<evidence type="ECO:0000313" key="3">
    <source>
        <dbReference type="Proteomes" id="UP000275456"/>
    </source>
</evidence>
<dbReference type="EMBL" id="RKHJ01000001">
    <property type="protein sequence ID" value="ROR65369.1"/>
    <property type="molecule type" value="Genomic_DNA"/>
</dbReference>
<organism evidence="2 3">
    <name type="scientific">Agrococcus jenensis</name>
    <dbReference type="NCBI Taxonomy" id="46353"/>
    <lineage>
        <taxon>Bacteria</taxon>
        <taxon>Bacillati</taxon>
        <taxon>Actinomycetota</taxon>
        <taxon>Actinomycetes</taxon>
        <taxon>Micrococcales</taxon>
        <taxon>Microbacteriaceae</taxon>
        <taxon>Agrococcus</taxon>
    </lineage>
</organism>
<dbReference type="Pfam" id="PF01872">
    <property type="entry name" value="RibD_C"/>
    <property type="match status" value="1"/>
</dbReference>
<evidence type="ECO:0000259" key="1">
    <source>
        <dbReference type="Pfam" id="PF01872"/>
    </source>
</evidence>
<gene>
    <name evidence="2" type="ORF">EDD26_0735</name>
</gene>
<accession>A0A3N2AQP1</accession>
<dbReference type="InterPro" id="IPR024072">
    <property type="entry name" value="DHFR-like_dom_sf"/>
</dbReference>
<name>A0A3N2AQP1_9MICO</name>
<dbReference type="GO" id="GO:0008703">
    <property type="term" value="F:5-amino-6-(5-phosphoribosylamino)uracil reductase activity"/>
    <property type="evidence" value="ECO:0007669"/>
    <property type="project" value="InterPro"/>
</dbReference>
<dbReference type="AlphaFoldDB" id="A0A3N2AQP1"/>
<evidence type="ECO:0000313" key="2">
    <source>
        <dbReference type="EMBL" id="ROR65369.1"/>
    </source>
</evidence>
<dbReference type="RefSeq" id="WP_170165521.1">
    <property type="nucleotide sequence ID" value="NZ_RKHJ01000001.1"/>
</dbReference>
<dbReference type="PANTHER" id="PTHR38011">
    <property type="entry name" value="DIHYDROFOLATE REDUCTASE FAMILY PROTEIN (AFU_ORTHOLOGUE AFUA_8G06820)"/>
    <property type="match status" value="1"/>
</dbReference>
<comment type="caution">
    <text evidence="2">The sequence shown here is derived from an EMBL/GenBank/DDBJ whole genome shotgun (WGS) entry which is preliminary data.</text>
</comment>
<protein>
    <submittedName>
        <fullName evidence="2">Dihydrofolate reductase</fullName>
    </submittedName>
</protein>
<reference evidence="2 3" key="1">
    <citation type="submission" date="2018-11" db="EMBL/GenBank/DDBJ databases">
        <title>Sequencing the genomes of 1000 actinobacteria strains.</title>
        <authorList>
            <person name="Klenk H.-P."/>
        </authorList>
    </citation>
    <scope>NUCLEOTIDE SEQUENCE [LARGE SCALE GENOMIC DNA]</scope>
    <source>
        <strain evidence="2 3">DSM 9580</strain>
    </source>
</reference>
<dbReference type="GO" id="GO:0009231">
    <property type="term" value="P:riboflavin biosynthetic process"/>
    <property type="evidence" value="ECO:0007669"/>
    <property type="project" value="InterPro"/>
</dbReference>
<sequence>MSGLIVEQIVSVDGFAAEPDGGMRFVEATTPDGDISDEGQLTMLEGVDAILLGRRTYEMFAAYWPTADPTVERVAEPIARLPKLVLSATLERAPWGDGEIEVVRPDPTAADAVRALKGRFGSIIVWGSLSLADALLDAGLVDRLRLRTTPALIGDGLRFTPASLGLRMLRLESSVAHPAGHVVTEYAIDGGGR</sequence>
<dbReference type="InterPro" id="IPR050765">
    <property type="entry name" value="Riboflavin_Biosynth_HTPR"/>
</dbReference>
<dbReference type="Proteomes" id="UP000275456">
    <property type="component" value="Unassembled WGS sequence"/>
</dbReference>
<keyword evidence="3" id="KW-1185">Reference proteome</keyword>
<proteinExistence type="predicted"/>